<evidence type="ECO:0000313" key="5">
    <source>
        <dbReference type="Proteomes" id="UP001187682"/>
    </source>
</evidence>
<keyword evidence="2" id="KW-0472">Membrane</keyword>
<feature type="compositionally biased region" description="Polar residues" evidence="1">
    <location>
        <begin position="1"/>
        <end position="11"/>
    </location>
</feature>
<feature type="region of interest" description="Disordered" evidence="1">
    <location>
        <begin position="1"/>
        <end position="80"/>
    </location>
</feature>
<feature type="compositionally biased region" description="Low complexity" evidence="1">
    <location>
        <begin position="222"/>
        <end position="243"/>
    </location>
</feature>
<dbReference type="EMBL" id="ONZQ02000015">
    <property type="protein sequence ID" value="SPO06167.1"/>
    <property type="molecule type" value="Genomic_DNA"/>
</dbReference>
<keyword evidence="5" id="KW-1185">Reference proteome</keyword>
<feature type="compositionally biased region" description="Low complexity" evidence="1">
    <location>
        <begin position="41"/>
        <end position="52"/>
    </location>
</feature>
<evidence type="ECO:0000259" key="3">
    <source>
        <dbReference type="Pfam" id="PF14295"/>
    </source>
</evidence>
<dbReference type="Gene3D" id="3.50.4.10">
    <property type="entry name" value="Hepatocyte Growth Factor"/>
    <property type="match status" value="1"/>
</dbReference>
<dbReference type="Pfam" id="PF14295">
    <property type="entry name" value="PAN_4"/>
    <property type="match status" value="1"/>
</dbReference>
<feature type="transmembrane region" description="Helical" evidence="2">
    <location>
        <begin position="187"/>
        <end position="211"/>
    </location>
</feature>
<evidence type="ECO:0000313" key="4">
    <source>
        <dbReference type="EMBL" id="SPO06167.1"/>
    </source>
</evidence>
<sequence>MQRTRTTSTGGTYVASGAPPSSPPQKHHSLATTNYSATNYSAPSTASTVSAAQYNKPSPKHSQRSPRGGTPGAPRPSATGTIAAPAAAYGQGERAGAAPDGFTDDADAAQYTFYREGTPTPSERSVETRWEKRGRHVSRRVSRRMGVVLSSVGFPVVERAEDHGRRAPAENNGARERRRRICGIAPGMFWCLVIGVGMVVIGLAVGLGLGLGLKSGGDKAEAASASNSPTPTASSTVPTITPTDKPSTFNIQCPESDTKSYLVPKTSKVFTIGCGIDYSNEKGGTVELGVAPALTVAACIEKCAATEGCTACGWGTKEGEDQDRCWLKGRLGTDHQADPGWIFATLQQ</sequence>
<keyword evidence="2" id="KW-1133">Transmembrane helix</keyword>
<keyword evidence="2" id="KW-0812">Transmembrane</keyword>
<evidence type="ECO:0000256" key="2">
    <source>
        <dbReference type="SAM" id="Phobius"/>
    </source>
</evidence>
<gene>
    <name evidence="4" type="ORF">DNG_08856</name>
</gene>
<dbReference type="AlphaFoldDB" id="A0AAE8SZL5"/>
<dbReference type="Proteomes" id="UP001187682">
    <property type="component" value="Unassembled WGS sequence"/>
</dbReference>
<reference evidence="4" key="1">
    <citation type="submission" date="2018-03" db="EMBL/GenBank/DDBJ databases">
        <authorList>
            <person name="Guldener U."/>
        </authorList>
    </citation>
    <scope>NUCLEOTIDE SEQUENCE</scope>
</reference>
<feature type="domain" description="Apple" evidence="3">
    <location>
        <begin position="282"/>
        <end position="328"/>
    </location>
</feature>
<evidence type="ECO:0000256" key="1">
    <source>
        <dbReference type="SAM" id="MobiDB-lite"/>
    </source>
</evidence>
<protein>
    <recommendedName>
        <fullName evidence="3">Apple domain-containing protein</fullName>
    </recommendedName>
</protein>
<dbReference type="InterPro" id="IPR003609">
    <property type="entry name" value="Pan_app"/>
</dbReference>
<feature type="region of interest" description="Disordered" evidence="1">
    <location>
        <begin position="218"/>
        <end position="246"/>
    </location>
</feature>
<proteinExistence type="predicted"/>
<comment type="caution">
    <text evidence="4">The sequence shown here is derived from an EMBL/GenBank/DDBJ whole genome shotgun (WGS) entry which is preliminary data.</text>
</comment>
<feature type="compositionally biased region" description="Polar residues" evidence="1">
    <location>
        <begin position="30"/>
        <end position="40"/>
    </location>
</feature>
<organism evidence="4 5">
    <name type="scientific">Cephalotrichum gorgonifer</name>
    <dbReference type="NCBI Taxonomy" id="2041049"/>
    <lineage>
        <taxon>Eukaryota</taxon>
        <taxon>Fungi</taxon>
        <taxon>Dikarya</taxon>
        <taxon>Ascomycota</taxon>
        <taxon>Pezizomycotina</taxon>
        <taxon>Sordariomycetes</taxon>
        <taxon>Hypocreomycetidae</taxon>
        <taxon>Microascales</taxon>
        <taxon>Microascaceae</taxon>
        <taxon>Cephalotrichum</taxon>
    </lineage>
</organism>
<name>A0AAE8SZL5_9PEZI</name>
<accession>A0AAE8SZL5</accession>